<evidence type="ECO:0000256" key="1">
    <source>
        <dbReference type="SAM" id="SignalP"/>
    </source>
</evidence>
<proteinExistence type="predicted"/>
<organism evidence="2">
    <name type="scientific">Salinimicrobium catena</name>
    <dbReference type="NCBI Taxonomy" id="390640"/>
    <lineage>
        <taxon>Bacteria</taxon>
        <taxon>Pseudomonadati</taxon>
        <taxon>Bacteroidota</taxon>
        <taxon>Flavobacteriia</taxon>
        <taxon>Flavobacteriales</taxon>
        <taxon>Flavobacteriaceae</taxon>
        <taxon>Salinimicrobium</taxon>
    </lineage>
</organism>
<accession>A0A7C2M155</accession>
<dbReference type="Proteomes" id="UP000885753">
    <property type="component" value="Unassembled WGS sequence"/>
</dbReference>
<feature type="chain" id="PRO_5027684375" evidence="1">
    <location>
        <begin position="20"/>
        <end position="357"/>
    </location>
</feature>
<comment type="caution">
    <text evidence="2">The sequence shown here is derived from an EMBL/GenBank/DDBJ whole genome shotgun (WGS) entry which is preliminary data.</text>
</comment>
<keyword evidence="1" id="KW-0732">Signal</keyword>
<reference evidence="2" key="1">
    <citation type="journal article" date="2020" name="mSystems">
        <title>Genome- and Community-Level Interaction Insights into Carbon Utilization and Element Cycling Functions of Hydrothermarchaeota in Hydrothermal Sediment.</title>
        <authorList>
            <person name="Zhou Z."/>
            <person name="Liu Y."/>
            <person name="Xu W."/>
            <person name="Pan J."/>
            <person name="Luo Z.H."/>
            <person name="Li M."/>
        </authorList>
    </citation>
    <scope>NUCLEOTIDE SEQUENCE [LARGE SCALE GENOMIC DNA]</scope>
    <source>
        <strain evidence="2">SpSt-1235</strain>
    </source>
</reference>
<protein>
    <submittedName>
        <fullName evidence="2">Uncharacterized protein</fullName>
    </submittedName>
</protein>
<gene>
    <name evidence="2" type="ORF">ENO10_00810</name>
</gene>
<dbReference type="EMBL" id="DSEE01000058">
    <property type="protein sequence ID" value="HER39743.1"/>
    <property type="molecule type" value="Genomic_DNA"/>
</dbReference>
<name>A0A7C2M155_9FLAO</name>
<feature type="non-terminal residue" evidence="2">
    <location>
        <position position="357"/>
    </location>
</feature>
<evidence type="ECO:0000313" key="2">
    <source>
        <dbReference type="EMBL" id="HER39743.1"/>
    </source>
</evidence>
<dbReference type="AlphaFoldDB" id="A0A7C2M155"/>
<sequence length="357" mass="38953">MRRILPFMAILFIGHWCNAQFFVGPSPSNEDHYVYVQDAMLFVANDVHLNKNYNSETGAGIYLRKGGQLIQGKDQTTPNTGNGDLSVYQTGSAGAFDYNYWASPVGNSAEKNGLFGISMFHSPQTLTYSRPASHTSSLNGSANPLSISDRWIYTFSGIDYYGWYFIGSGTAIPPGYGFSMKGVQGTDDTVVEGTVNNPGGAQRYDFRGRPNSGNIQIPIAAEEIILVGNPYPSSLDLSLFLLENSGSGNLSTSCYGVVERKNTTTGIAYFWDSQENGNSHNLEDYIGGYGTFSPVAACTAGIYEPPVFKSYGSVETVTSQKGKEYERRFLPVGQGFMVIGTGEEDLTFKNSQRVFSR</sequence>
<feature type="signal peptide" evidence="1">
    <location>
        <begin position="1"/>
        <end position="19"/>
    </location>
</feature>